<dbReference type="EMBL" id="FNTL01000005">
    <property type="protein sequence ID" value="SEE82833.1"/>
    <property type="molecule type" value="Genomic_DNA"/>
</dbReference>
<dbReference type="AlphaFoldDB" id="A0A1H5M0I6"/>
<dbReference type="FunFam" id="3.40.605.10:FF:000007">
    <property type="entry name" value="NAD/NADP-dependent betaine aldehyde dehydrogenase"/>
    <property type="match status" value="1"/>
</dbReference>
<feature type="active site" evidence="3">
    <location>
        <position position="272"/>
    </location>
</feature>
<dbReference type="InterPro" id="IPR015590">
    <property type="entry name" value="Aldehyde_DH_dom"/>
</dbReference>
<dbReference type="PROSITE" id="PS00070">
    <property type="entry name" value="ALDEHYDE_DEHYDR_CYS"/>
    <property type="match status" value="1"/>
</dbReference>
<evidence type="ECO:0000313" key="7">
    <source>
        <dbReference type="Proteomes" id="UP000183407"/>
    </source>
</evidence>
<dbReference type="InterPro" id="IPR016162">
    <property type="entry name" value="Ald_DH_N"/>
</dbReference>
<name>A0A1H5M0I6_RHOJO</name>
<dbReference type="SUPFAM" id="SSF53720">
    <property type="entry name" value="ALDH-like"/>
    <property type="match status" value="1"/>
</dbReference>
<evidence type="ECO:0000256" key="1">
    <source>
        <dbReference type="ARBA" id="ARBA00009986"/>
    </source>
</evidence>
<evidence type="ECO:0000256" key="3">
    <source>
        <dbReference type="PROSITE-ProRule" id="PRU10007"/>
    </source>
</evidence>
<dbReference type="InterPro" id="IPR016160">
    <property type="entry name" value="Ald_DH_CS_CYS"/>
</dbReference>
<evidence type="ECO:0000259" key="5">
    <source>
        <dbReference type="Pfam" id="PF00171"/>
    </source>
</evidence>
<dbReference type="FunFam" id="3.40.309.10:FF:000012">
    <property type="entry name" value="Betaine aldehyde dehydrogenase"/>
    <property type="match status" value="1"/>
</dbReference>
<organism evidence="6 7">
    <name type="scientific">Rhodococcus jostii</name>
    <dbReference type="NCBI Taxonomy" id="132919"/>
    <lineage>
        <taxon>Bacteria</taxon>
        <taxon>Bacillati</taxon>
        <taxon>Actinomycetota</taxon>
        <taxon>Actinomycetes</taxon>
        <taxon>Mycobacteriales</taxon>
        <taxon>Nocardiaceae</taxon>
        <taxon>Rhodococcus</taxon>
    </lineage>
</organism>
<protein>
    <submittedName>
        <fullName evidence="6">Acyl-CoA reductase</fullName>
    </submittedName>
</protein>
<dbReference type="PANTHER" id="PTHR11699">
    <property type="entry name" value="ALDEHYDE DEHYDROGENASE-RELATED"/>
    <property type="match status" value="1"/>
</dbReference>
<proteinExistence type="inferred from homology"/>
<evidence type="ECO:0000256" key="2">
    <source>
        <dbReference type="ARBA" id="ARBA00023002"/>
    </source>
</evidence>
<dbReference type="PROSITE" id="PS00687">
    <property type="entry name" value="ALDEHYDE_DEHYDR_GLU"/>
    <property type="match status" value="1"/>
</dbReference>
<dbReference type="InterPro" id="IPR016163">
    <property type="entry name" value="Ald_DH_C"/>
</dbReference>
<dbReference type="InterPro" id="IPR016161">
    <property type="entry name" value="Ald_DH/histidinol_DH"/>
</dbReference>
<feature type="domain" description="Aldehyde dehydrogenase" evidence="5">
    <location>
        <begin position="35"/>
        <end position="497"/>
    </location>
</feature>
<dbReference type="Pfam" id="PF00171">
    <property type="entry name" value="Aldedh"/>
    <property type="match status" value="1"/>
</dbReference>
<dbReference type="Gene3D" id="3.40.605.10">
    <property type="entry name" value="Aldehyde Dehydrogenase, Chain A, domain 1"/>
    <property type="match status" value="1"/>
</dbReference>
<dbReference type="Gene3D" id="3.40.309.10">
    <property type="entry name" value="Aldehyde Dehydrogenase, Chain A, domain 2"/>
    <property type="match status" value="1"/>
</dbReference>
<evidence type="ECO:0000256" key="4">
    <source>
        <dbReference type="RuleBase" id="RU003345"/>
    </source>
</evidence>
<dbReference type="InterPro" id="IPR029510">
    <property type="entry name" value="Ald_DH_CS_GLU"/>
</dbReference>
<keyword evidence="2 4" id="KW-0560">Oxidoreductase</keyword>
<comment type="similarity">
    <text evidence="1 4">Belongs to the aldehyde dehydrogenase family.</text>
</comment>
<gene>
    <name evidence="6" type="ORF">SAMN04490220_8565</name>
</gene>
<accession>A0A1H5M0I6</accession>
<dbReference type="Proteomes" id="UP000183407">
    <property type="component" value="Unassembled WGS sequence"/>
</dbReference>
<evidence type="ECO:0000313" key="6">
    <source>
        <dbReference type="EMBL" id="SEE82833.1"/>
    </source>
</evidence>
<dbReference type="GO" id="GO:0016620">
    <property type="term" value="F:oxidoreductase activity, acting on the aldehyde or oxo group of donors, NAD or NADP as acceptor"/>
    <property type="evidence" value="ECO:0007669"/>
    <property type="project" value="InterPro"/>
</dbReference>
<sequence length="501" mass="52911">MTLNQISDAAQRTRNPAVDAFLTDSSKMLFIGGEWVPADSGDVLDVVDPATEDVIARVAAAGAVDVDRAVTAARAAFETGPWSLLGPLDRAKILRRWADLIDTHREELAHLESLNNGMTLATAVASITDAAETVRFFAGGAEHIHGDTPQTDPGSFNYTLRDPIGVCGAIIPWNSPVTNFVWKSSPILAAGNVLIIKPAETTPLTAVRLGELLAEAGLPGGVLNIITGLGHSAGSAISEHPGIDKIAFTGSTPTGRQILAASVSNLKRVSLELGGKSPNIVFDDADLDAAVTASIIGFVSITGQVCLAGTRLFVQRGIHDRFVEAMVKQVSALTVGDPLDPNSSVGPLASRQQLDKVSSYLALGKDEGAVAAVGGNASGGGGKGFFVEPTVFIGVSNDMRIAREEIFGPVLAVIPFDDEEEAIRLANDTEYGLAAAVWTSDLRRAHTVARRIKAGTVWVNDYFKLDPRMPFGGFKQSGIGRDFGLDWYHSCTEPKSVFVTL</sequence>
<reference evidence="7" key="1">
    <citation type="submission" date="2016-10" db="EMBL/GenBank/DDBJ databases">
        <authorList>
            <person name="Varghese N."/>
        </authorList>
    </citation>
    <scope>NUCLEOTIDE SEQUENCE [LARGE SCALE GENOMIC DNA]</scope>
    <source>
        <strain evidence="7">DSM 44719</strain>
    </source>
</reference>